<reference evidence="1 2" key="1">
    <citation type="submission" date="2016-11" db="EMBL/GenBank/DDBJ databases">
        <title>Draft Genome Sequences of Nine Cyanobacterial Strains from Diverse Habitats.</title>
        <authorList>
            <person name="Zhu T."/>
            <person name="Hou S."/>
            <person name="Lu X."/>
            <person name="Hess W.R."/>
        </authorList>
    </citation>
    <scope>NUCLEOTIDE SEQUENCE [LARGE SCALE GENOMIC DNA]</scope>
    <source>
        <strain evidence="1 2">NIES-592</strain>
    </source>
</reference>
<dbReference type="RefSeq" id="WP_073555436.1">
    <property type="nucleotide sequence ID" value="NZ_MRCA01000003.1"/>
</dbReference>
<name>A0A1U7H1J2_9CYAN</name>
<protein>
    <submittedName>
        <fullName evidence="1">Uncharacterized protein</fullName>
    </submittedName>
</protein>
<evidence type="ECO:0000313" key="2">
    <source>
        <dbReference type="Proteomes" id="UP000186391"/>
    </source>
</evidence>
<gene>
    <name evidence="1" type="ORF">NIES592_08155</name>
</gene>
<dbReference type="EMBL" id="MRCA01000003">
    <property type="protein sequence ID" value="OKH14840.1"/>
    <property type="molecule type" value="Genomic_DNA"/>
</dbReference>
<dbReference type="Proteomes" id="UP000186391">
    <property type="component" value="Unassembled WGS sequence"/>
</dbReference>
<comment type="caution">
    <text evidence="1">The sequence shown here is derived from an EMBL/GenBank/DDBJ whole genome shotgun (WGS) entry which is preliminary data.</text>
</comment>
<keyword evidence="2" id="KW-1185">Reference proteome</keyword>
<organism evidence="1 2">
    <name type="scientific">Fischerella major NIES-592</name>
    <dbReference type="NCBI Taxonomy" id="210994"/>
    <lineage>
        <taxon>Bacteria</taxon>
        <taxon>Bacillati</taxon>
        <taxon>Cyanobacteriota</taxon>
        <taxon>Cyanophyceae</taxon>
        <taxon>Nostocales</taxon>
        <taxon>Hapalosiphonaceae</taxon>
        <taxon>Fischerella</taxon>
    </lineage>
</organism>
<dbReference type="AlphaFoldDB" id="A0A1U7H1J2"/>
<evidence type="ECO:0000313" key="1">
    <source>
        <dbReference type="EMBL" id="OKH14840.1"/>
    </source>
</evidence>
<accession>A0A1U7H1J2</accession>
<proteinExistence type="predicted"/>
<sequence length="74" mass="8470">MDLESLAGIRHSLQDSRRDGLTLFMNEFMTVLLSEGYTFEDLLHALANWASEQPRLEEIVGYLEKATDEIHSTN</sequence>
<dbReference type="OrthoDB" id="493771at2"/>